<dbReference type="InterPro" id="IPR000055">
    <property type="entry name" value="Restrct_endonuc_typeI_TRD"/>
</dbReference>
<comment type="similarity">
    <text evidence="1">Belongs to the type-I restriction system S methylase family.</text>
</comment>
<reference evidence="6" key="1">
    <citation type="submission" date="2011-04" db="EMBL/GenBank/DDBJ databases">
        <title>The complete genome of Thermodesulfatator indicus DSM 15286.</title>
        <authorList>
            <person name="Lucas S."/>
            <person name="Copeland A."/>
            <person name="Lapidus A."/>
            <person name="Bruce D."/>
            <person name="Goodwin L."/>
            <person name="Pitluck S."/>
            <person name="Peters L."/>
            <person name="Kyrpides N."/>
            <person name="Mavromatis K."/>
            <person name="Pagani I."/>
            <person name="Ivanova N."/>
            <person name="Saunders L."/>
            <person name="Detter J.C."/>
            <person name="Tapia R."/>
            <person name="Han C."/>
            <person name="Land M."/>
            <person name="Hauser L."/>
            <person name="Markowitz V."/>
            <person name="Cheng J.-F."/>
            <person name="Hugenholtz P."/>
            <person name="Woyke T."/>
            <person name="Wu D."/>
            <person name="Spring S."/>
            <person name="Schroeder M."/>
            <person name="Brambilla E."/>
            <person name="Klenk H.-P."/>
            <person name="Eisen J.A."/>
        </authorList>
    </citation>
    <scope>NUCLEOTIDE SEQUENCE [LARGE SCALE GENOMIC DNA]</scope>
    <source>
        <strain evidence="6">DSM 15286 / JCM 11887 / CIR29812</strain>
    </source>
</reference>
<dbReference type="REBASE" id="36847">
    <property type="entry name" value="S.Tin15286ORF1571P"/>
</dbReference>
<dbReference type="InParanoid" id="F8AAS3"/>
<organism evidence="5 6">
    <name type="scientific">Thermodesulfatator indicus (strain DSM 15286 / JCM 11887 / CIR29812)</name>
    <dbReference type="NCBI Taxonomy" id="667014"/>
    <lineage>
        <taxon>Bacteria</taxon>
        <taxon>Pseudomonadati</taxon>
        <taxon>Thermodesulfobacteriota</taxon>
        <taxon>Thermodesulfobacteria</taxon>
        <taxon>Thermodesulfobacteriales</taxon>
        <taxon>Thermodesulfatatoraceae</taxon>
        <taxon>Thermodesulfatator</taxon>
    </lineage>
</organism>
<evidence type="ECO:0000256" key="2">
    <source>
        <dbReference type="ARBA" id="ARBA00022747"/>
    </source>
</evidence>
<dbReference type="PaxDb" id="667014-Thein_1574"/>
<feature type="domain" description="Type I restriction modification DNA specificity" evidence="4">
    <location>
        <begin position="27"/>
        <end position="177"/>
    </location>
</feature>
<dbReference type="STRING" id="667014.Thein_1574"/>
<dbReference type="SUPFAM" id="SSF116734">
    <property type="entry name" value="DNA methylase specificity domain"/>
    <property type="match status" value="2"/>
</dbReference>
<keyword evidence="6" id="KW-1185">Reference proteome</keyword>
<sequence>MKSDKRTKVRQIAFGDMAALVRETINPEDAEGLPYIGLEHIQEGELHLKGVGKAEDTISTKFKFCKGDILFGKLRPYFRKVIIAPFDGVCSTDIWVVRAKSGFDQKFLFYCMASQAFVKFASQGSEGTRMPRAKWEHVSRFCLPFFTLPEQKAIAHILGTLDDKIELNRRMNETLEEMAKAIFKSWFVDFDPVIDNALKAGNPIPDALAEKAARRRAILEKLEKEDSNLPKLSPEIARLFPDSFEDSPLGPIPRGWRVKRVSDLGKVVCGKTPPTKDKTNYGKEVPFITIPDMHGKVFVVQTTKYLSKKGADLQSNKYLPPYSICVSCIATPGLVVMTSEISQTNQQINSVIPYKEISPFFAFLTLKILGKEIMQIGSGGSVFTNLSKSRFKNLNILMPTNNLIEIFHKHIASLFLSILNNEKEILNLANIRDTLLPKLISGQIRIKDAEKFVGKFCELN</sequence>
<protein>
    <submittedName>
        <fullName evidence="5">Restriction modification system DNA specificity domain protein</fullName>
    </submittedName>
</protein>
<evidence type="ECO:0000256" key="3">
    <source>
        <dbReference type="ARBA" id="ARBA00023125"/>
    </source>
</evidence>
<dbReference type="InterPro" id="IPR044946">
    <property type="entry name" value="Restrct_endonuc_typeI_TRD_sf"/>
</dbReference>
<dbReference type="HOGENOM" id="CLU_021095_2_1_0"/>
<dbReference type="PATRIC" id="fig|667014.3.peg.1621"/>
<gene>
    <name evidence="5" type="ordered locus">Thein_1574</name>
</gene>
<feature type="domain" description="Type I restriction modification DNA specificity" evidence="4">
    <location>
        <begin position="253"/>
        <end position="401"/>
    </location>
</feature>
<dbReference type="Proteomes" id="UP000006793">
    <property type="component" value="Chromosome"/>
</dbReference>
<reference evidence="5 6" key="2">
    <citation type="journal article" date="2012" name="Stand. Genomic Sci.">
        <title>Complete genome sequence of the thermophilic sulfate-reducing ocean bacterium Thermodesulfatator indicus type strain (CIR29812(T)).</title>
        <authorList>
            <person name="Anderson I."/>
            <person name="Saunders E."/>
            <person name="Lapidus A."/>
            <person name="Nolan M."/>
            <person name="Lucas S."/>
            <person name="Tice H."/>
            <person name="Del Rio T.G."/>
            <person name="Cheng J.F."/>
            <person name="Han C."/>
            <person name="Tapia R."/>
            <person name="Goodwin L.A."/>
            <person name="Pitluck S."/>
            <person name="Liolios K."/>
            <person name="Mavromatis K."/>
            <person name="Pagani I."/>
            <person name="Ivanova N."/>
            <person name="Mikhailova N."/>
            <person name="Pati A."/>
            <person name="Chen A."/>
            <person name="Palaniappan K."/>
            <person name="Land M."/>
            <person name="Hauser L."/>
            <person name="Jeffries C.D."/>
            <person name="Chang Y.J."/>
            <person name="Brambilla E.M."/>
            <person name="Rohde M."/>
            <person name="Spring S."/>
            <person name="Goker M."/>
            <person name="Detter J.C."/>
            <person name="Woyke T."/>
            <person name="Bristow J."/>
            <person name="Eisen J.A."/>
            <person name="Markowitz V."/>
            <person name="Hugenholtz P."/>
            <person name="Kyrpides N.C."/>
            <person name="Klenk H.P."/>
        </authorList>
    </citation>
    <scope>NUCLEOTIDE SEQUENCE [LARGE SCALE GENOMIC DNA]</scope>
    <source>
        <strain evidence="6">DSM 15286 / JCM 11887 / CIR29812</strain>
    </source>
</reference>
<dbReference type="RefSeq" id="WP_013908176.1">
    <property type="nucleotide sequence ID" value="NC_015681.1"/>
</dbReference>
<dbReference type="eggNOG" id="COG0732">
    <property type="taxonomic scope" value="Bacteria"/>
</dbReference>
<evidence type="ECO:0000259" key="4">
    <source>
        <dbReference type="Pfam" id="PF01420"/>
    </source>
</evidence>
<dbReference type="AlphaFoldDB" id="F8AAS3"/>
<accession>F8AAS3</accession>
<dbReference type="GO" id="GO:0003677">
    <property type="term" value="F:DNA binding"/>
    <property type="evidence" value="ECO:0007669"/>
    <property type="project" value="UniProtKB-KW"/>
</dbReference>
<dbReference type="KEGG" id="tid:Thein_1574"/>
<dbReference type="CDD" id="cd17251">
    <property type="entry name" value="RMtype1_S_HinAWORF1578P-TRD2-CR2_like"/>
    <property type="match status" value="1"/>
</dbReference>
<keyword evidence="3" id="KW-0238">DNA-binding</keyword>
<name>F8AAS3_THEID</name>
<dbReference type="PANTHER" id="PTHR30408:SF13">
    <property type="entry name" value="TYPE I RESTRICTION ENZYME HINDI SPECIFICITY SUBUNIT"/>
    <property type="match status" value="1"/>
</dbReference>
<dbReference type="OrthoDB" id="9798929at2"/>
<evidence type="ECO:0000313" key="6">
    <source>
        <dbReference type="Proteomes" id="UP000006793"/>
    </source>
</evidence>
<keyword evidence="2" id="KW-0680">Restriction system</keyword>
<dbReference type="Pfam" id="PF01420">
    <property type="entry name" value="Methylase_S"/>
    <property type="match status" value="2"/>
</dbReference>
<dbReference type="Gene3D" id="3.90.220.20">
    <property type="entry name" value="DNA methylase specificity domains"/>
    <property type="match status" value="3"/>
</dbReference>
<dbReference type="EMBL" id="CP002683">
    <property type="protein sequence ID" value="AEH45434.1"/>
    <property type="molecule type" value="Genomic_DNA"/>
</dbReference>
<dbReference type="GO" id="GO:0009307">
    <property type="term" value="P:DNA restriction-modification system"/>
    <property type="evidence" value="ECO:0007669"/>
    <property type="project" value="UniProtKB-KW"/>
</dbReference>
<dbReference type="PANTHER" id="PTHR30408">
    <property type="entry name" value="TYPE-1 RESTRICTION ENZYME ECOKI SPECIFICITY PROTEIN"/>
    <property type="match status" value="1"/>
</dbReference>
<evidence type="ECO:0000256" key="1">
    <source>
        <dbReference type="ARBA" id="ARBA00010923"/>
    </source>
</evidence>
<dbReference type="InterPro" id="IPR052021">
    <property type="entry name" value="Type-I_RS_S_subunit"/>
</dbReference>
<evidence type="ECO:0000313" key="5">
    <source>
        <dbReference type="EMBL" id="AEH45434.1"/>
    </source>
</evidence>
<proteinExistence type="inferred from homology"/>